<evidence type="ECO:0000256" key="6">
    <source>
        <dbReference type="ARBA" id="ARBA00023004"/>
    </source>
</evidence>
<keyword evidence="5" id="KW-0560">Oxidoreductase</keyword>
<evidence type="ECO:0000256" key="4">
    <source>
        <dbReference type="ARBA" id="ARBA00022723"/>
    </source>
</evidence>
<accession>A0ABR1AS86</accession>
<keyword evidence="4" id="KW-0479">Metal-binding</keyword>
<dbReference type="PANTHER" id="PTHR24279:SF120">
    <property type="entry name" value="CYTOCHROME P450"/>
    <property type="match status" value="1"/>
</dbReference>
<dbReference type="Gene3D" id="1.10.630.10">
    <property type="entry name" value="Cytochrome P450"/>
    <property type="match status" value="1"/>
</dbReference>
<evidence type="ECO:0000256" key="1">
    <source>
        <dbReference type="ARBA" id="ARBA00001971"/>
    </source>
</evidence>
<protein>
    <recommendedName>
        <fullName evidence="11">Cytochrome P450</fullName>
    </recommendedName>
</protein>
<keyword evidence="10" id="KW-1185">Reference proteome</keyword>
<dbReference type="InterPro" id="IPR036396">
    <property type="entry name" value="Cyt_P450_sf"/>
</dbReference>
<dbReference type="InterPro" id="IPR050479">
    <property type="entry name" value="CYP11_CYP27_families"/>
</dbReference>
<evidence type="ECO:0000313" key="10">
    <source>
        <dbReference type="Proteomes" id="UP001359485"/>
    </source>
</evidence>
<dbReference type="PANTHER" id="PTHR24279">
    <property type="entry name" value="CYTOCHROME P450"/>
    <property type="match status" value="1"/>
</dbReference>
<evidence type="ECO:0000256" key="7">
    <source>
        <dbReference type="ARBA" id="ARBA00023033"/>
    </source>
</evidence>
<keyword evidence="7" id="KW-0503">Monooxygenase</keyword>
<keyword evidence="3" id="KW-0349">Heme</keyword>
<name>A0ABR1AS86_POLSC</name>
<evidence type="ECO:0000313" key="9">
    <source>
        <dbReference type="EMBL" id="KAK6626718.1"/>
    </source>
</evidence>
<feature type="region of interest" description="Disordered" evidence="8">
    <location>
        <begin position="1"/>
        <end position="27"/>
    </location>
</feature>
<evidence type="ECO:0000256" key="2">
    <source>
        <dbReference type="ARBA" id="ARBA00010617"/>
    </source>
</evidence>
<dbReference type="SUPFAM" id="SSF48264">
    <property type="entry name" value="Cytochrome P450"/>
    <property type="match status" value="1"/>
</dbReference>
<evidence type="ECO:0000256" key="3">
    <source>
        <dbReference type="ARBA" id="ARBA00022617"/>
    </source>
</evidence>
<dbReference type="PRINTS" id="PR00463">
    <property type="entry name" value="EP450I"/>
</dbReference>
<reference evidence="9 10" key="1">
    <citation type="submission" date="2023-09" db="EMBL/GenBank/DDBJ databases">
        <title>Genomes of two closely related lineages of the louse Polyplax serrata with different host specificities.</title>
        <authorList>
            <person name="Martinu J."/>
            <person name="Tarabai H."/>
            <person name="Stefka J."/>
            <person name="Hypsa V."/>
        </authorList>
    </citation>
    <scope>NUCLEOTIDE SEQUENCE [LARGE SCALE GENOMIC DNA]</scope>
    <source>
        <strain evidence="9">98ZLc_SE</strain>
    </source>
</reference>
<gene>
    <name evidence="9" type="ORF">RUM44_009194</name>
</gene>
<comment type="cofactor">
    <cofactor evidence="1">
        <name>heme</name>
        <dbReference type="ChEBI" id="CHEBI:30413"/>
    </cofactor>
</comment>
<organism evidence="9 10">
    <name type="scientific">Polyplax serrata</name>
    <name type="common">Common mouse louse</name>
    <dbReference type="NCBI Taxonomy" id="468196"/>
    <lineage>
        <taxon>Eukaryota</taxon>
        <taxon>Metazoa</taxon>
        <taxon>Ecdysozoa</taxon>
        <taxon>Arthropoda</taxon>
        <taxon>Hexapoda</taxon>
        <taxon>Insecta</taxon>
        <taxon>Pterygota</taxon>
        <taxon>Neoptera</taxon>
        <taxon>Paraneoptera</taxon>
        <taxon>Psocodea</taxon>
        <taxon>Troctomorpha</taxon>
        <taxon>Phthiraptera</taxon>
        <taxon>Anoplura</taxon>
        <taxon>Polyplacidae</taxon>
        <taxon>Polyplax</taxon>
    </lineage>
</organism>
<dbReference type="InterPro" id="IPR001128">
    <property type="entry name" value="Cyt_P450"/>
</dbReference>
<evidence type="ECO:0008006" key="11">
    <source>
        <dbReference type="Google" id="ProtNLM"/>
    </source>
</evidence>
<dbReference type="EMBL" id="JAWJWF010000045">
    <property type="protein sequence ID" value="KAK6626718.1"/>
    <property type="molecule type" value="Genomic_DNA"/>
</dbReference>
<dbReference type="Proteomes" id="UP001359485">
    <property type="component" value="Unassembled WGS sequence"/>
</dbReference>
<comment type="caution">
    <text evidence="9">The sequence shown here is derived from an EMBL/GenBank/DDBJ whole genome shotgun (WGS) entry which is preliminary data.</text>
</comment>
<dbReference type="Pfam" id="PF00067">
    <property type="entry name" value="p450"/>
    <property type="match status" value="1"/>
</dbReference>
<evidence type="ECO:0000256" key="8">
    <source>
        <dbReference type="SAM" id="MobiDB-lite"/>
    </source>
</evidence>
<comment type="similarity">
    <text evidence="2">Belongs to the cytochrome P450 family.</text>
</comment>
<dbReference type="InterPro" id="IPR002401">
    <property type="entry name" value="Cyt_P450_E_grp-I"/>
</dbReference>
<sequence>MPPARITTDSDVPEAKPTGSDVQTGKAQRDIFGATILPQNLSFENAKRLSENQIRLEDIPLIDESGVAEEIAREKMKGKRERSTRRENVKEEKSPAVEEKLFLEKGQKPEKSVAELFWVADPYEAIPGPKIFRNFVNFLKQITRQVTILSLFRFLKANARAPFKVYGPIVKLPEILGGRIVLMSRPEHLSAVFEQDHRSPINSVLDSIERSRLQRKRKIQPAAAAYHLTEDWNTLKNTIGQPTTMNIEKYFDGIDEAAEKFVRRIRLLRNGQNEVPEDFLFEINKWSLECLCSMLFDKSFGFLDYDSASCPSKTSQLLYSLTLATKKLCHLESGFQFWRFMNTISLSSLGSACDVLENIISEYVSQVQLNLIKKKETSSIKDISVVENLLLQKENTPDDVVSTIHDTLLIGMNTMSTALAFLLYHLSMTPRVQAEVWKEVREILPEKYSRLEYEHLTSFRYIQACLKESLRLKMPMPVLSRTLAQNVTVSNYQIPKGTFILMTAQVECMKEDNFNDPSEFMPERWLEQGVNHPYTTLPLGNYFDDSLQRQLAEMSVWLCASLVSRHFTMDYLHGDIDATSTVISFPNKPLKFTFVDRAK</sequence>
<keyword evidence="6" id="KW-0408">Iron</keyword>
<evidence type="ECO:0000256" key="5">
    <source>
        <dbReference type="ARBA" id="ARBA00023002"/>
    </source>
</evidence>
<proteinExistence type="inferred from homology"/>